<reference evidence="2 3" key="1">
    <citation type="submission" date="2023-07" db="EMBL/GenBank/DDBJ databases">
        <title>Sorghum-associated microbial communities from plants grown in Nebraska, USA.</title>
        <authorList>
            <person name="Schachtman D."/>
        </authorList>
    </citation>
    <scope>NUCLEOTIDE SEQUENCE [LARGE SCALE GENOMIC DNA]</scope>
    <source>
        <strain evidence="2 3">584</strain>
    </source>
</reference>
<dbReference type="Pfam" id="PF18735">
    <property type="entry name" value="HEPN_RiboL-PSP"/>
    <property type="match status" value="1"/>
</dbReference>
<dbReference type="InterPro" id="IPR041519">
    <property type="entry name" value="HEPN_RiboL-PSP"/>
</dbReference>
<evidence type="ECO:0000259" key="1">
    <source>
        <dbReference type="Pfam" id="PF18735"/>
    </source>
</evidence>
<name>A0ABU1JYR0_9PROT</name>
<dbReference type="EMBL" id="JAVDPW010000014">
    <property type="protein sequence ID" value="MDR6293770.1"/>
    <property type="molecule type" value="Genomic_DNA"/>
</dbReference>
<dbReference type="RefSeq" id="WP_309801017.1">
    <property type="nucleotide sequence ID" value="NZ_JAVDPW010000014.1"/>
</dbReference>
<evidence type="ECO:0000313" key="2">
    <source>
        <dbReference type="EMBL" id="MDR6293770.1"/>
    </source>
</evidence>
<dbReference type="Proteomes" id="UP001262410">
    <property type="component" value="Unassembled WGS sequence"/>
</dbReference>
<proteinExistence type="predicted"/>
<sequence length="191" mass="21675">MAGDSIERFYETHQKLYEFLLQSGEPTFAVEANNNFRRSLILAIASYFEHEITDIVRGISKIHANGSSIICELLEQKAINRQYHTYFDWEKKNANKFFGLFGAEFQAVAKEKVRGDSSLDQAIKNFLELGDTRNRLVHLNYVVFDVDKTPNDIMSLFRSSLIFVDFLTTTLLKAPDNPDAPGHSDSASGTK</sequence>
<gene>
    <name evidence="2" type="ORF">E9232_006323</name>
</gene>
<evidence type="ECO:0000313" key="3">
    <source>
        <dbReference type="Proteomes" id="UP001262410"/>
    </source>
</evidence>
<comment type="caution">
    <text evidence="2">The sequence shown here is derived from an EMBL/GenBank/DDBJ whole genome shotgun (WGS) entry which is preliminary data.</text>
</comment>
<accession>A0ABU1JYR0</accession>
<organism evidence="2 3">
    <name type="scientific">Inquilinus ginsengisoli</name>
    <dbReference type="NCBI Taxonomy" id="363840"/>
    <lineage>
        <taxon>Bacteria</taxon>
        <taxon>Pseudomonadati</taxon>
        <taxon>Pseudomonadota</taxon>
        <taxon>Alphaproteobacteria</taxon>
        <taxon>Rhodospirillales</taxon>
        <taxon>Rhodospirillaceae</taxon>
        <taxon>Inquilinus</taxon>
    </lineage>
</organism>
<protein>
    <recommendedName>
        <fullName evidence="1">RiboL-PSP-HEPN domain-containing protein</fullName>
    </recommendedName>
</protein>
<feature type="domain" description="RiboL-PSP-HEPN" evidence="1">
    <location>
        <begin position="27"/>
        <end position="170"/>
    </location>
</feature>
<keyword evidence="3" id="KW-1185">Reference proteome</keyword>